<evidence type="ECO:0000313" key="3">
    <source>
        <dbReference type="Proteomes" id="UP000738359"/>
    </source>
</evidence>
<name>A0A9P6M366_MORAP</name>
<dbReference type="AlphaFoldDB" id="A0A9P6M366"/>
<dbReference type="EMBL" id="JAAAHY010000453">
    <property type="protein sequence ID" value="KAF9963604.1"/>
    <property type="molecule type" value="Genomic_DNA"/>
</dbReference>
<comment type="caution">
    <text evidence="2">The sequence shown here is derived from an EMBL/GenBank/DDBJ whole genome shotgun (WGS) entry which is preliminary data.</text>
</comment>
<feature type="compositionally biased region" description="Basic and acidic residues" evidence="1">
    <location>
        <begin position="156"/>
        <end position="171"/>
    </location>
</feature>
<feature type="compositionally biased region" description="Basic and acidic residues" evidence="1">
    <location>
        <begin position="341"/>
        <end position="355"/>
    </location>
</feature>
<evidence type="ECO:0000256" key="1">
    <source>
        <dbReference type="SAM" id="MobiDB-lite"/>
    </source>
</evidence>
<feature type="region of interest" description="Disordered" evidence="1">
    <location>
        <begin position="137"/>
        <end position="194"/>
    </location>
</feature>
<evidence type="ECO:0000313" key="2">
    <source>
        <dbReference type="EMBL" id="KAF9963604.1"/>
    </source>
</evidence>
<reference evidence="2" key="1">
    <citation type="journal article" date="2020" name="Fungal Divers.">
        <title>Resolving the Mortierellaceae phylogeny through synthesis of multi-gene phylogenetics and phylogenomics.</title>
        <authorList>
            <person name="Vandepol N."/>
            <person name="Liber J."/>
            <person name="Desiro A."/>
            <person name="Na H."/>
            <person name="Kennedy M."/>
            <person name="Barry K."/>
            <person name="Grigoriev I.V."/>
            <person name="Miller A.N."/>
            <person name="O'Donnell K."/>
            <person name="Stajich J.E."/>
            <person name="Bonito G."/>
        </authorList>
    </citation>
    <scope>NUCLEOTIDE SEQUENCE</scope>
    <source>
        <strain evidence="2">CK1249</strain>
    </source>
</reference>
<protein>
    <submittedName>
        <fullName evidence="2">Uncharacterized protein</fullName>
    </submittedName>
</protein>
<feature type="region of interest" description="Disordered" evidence="1">
    <location>
        <begin position="216"/>
        <end position="371"/>
    </location>
</feature>
<feature type="compositionally biased region" description="Low complexity" evidence="1">
    <location>
        <begin position="302"/>
        <end position="318"/>
    </location>
</feature>
<feature type="compositionally biased region" description="Pro residues" evidence="1">
    <location>
        <begin position="319"/>
        <end position="331"/>
    </location>
</feature>
<dbReference type="Proteomes" id="UP000738359">
    <property type="component" value="Unassembled WGS sequence"/>
</dbReference>
<feature type="compositionally biased region" description="Basic and acidic residues" evidence="1">
    <location>
        <begin position="233"/>
        <end position="250"/>
    </location>
</feature>
<sequence>MTLAAALSGWQPSASNIQLSQLQSELAARFMRWALSEKVLALESPACSGAVTPEQLEEHGHAYHAPIDQTLSDQDHPTDAAAQDWAAAYDLVWPEGDYYIAKKTFIREGVAHLKRGRRYIFVEPVLGPAASYLYPKWADGADDDDEIDDDSDESDEQRSRAYEGEGAHVRGQEATQDSDDIDNEGSEHHRHGGNDAAIASFSADALSAGSILSTMHEEGQDNTSQDDTTGHVQTEEPYHQRRIGGQEHDNSAQADAGQEDDARDDRAPMSLGSEKVIAGDGERAEKEEADDSGSRDVRGDHPSSNTTNPTLNGPSNNGPSPPTPSSSPTSPPSSSSSTSHPSDESQHHQHTRSYEPLEPYSPLLDPSTDGQDQFEYGLYELQFIPKIQYLLPHQFLPTRQSFIVHLDEDRPTLASPVPAHSRRSECRCRLIVQKDVMHQHLLRVWPLIPPVRTLQERQQEAEEEARMLEIRQKVQMQTVNWRKTLLTQLVAYG</sequence>
<feature type="compositionally biased region" description="Basic and acidic residues" evidence="1">
    <location>
        <begin position="280"/>
        <end position="301"/>
    </location>
</feature>
<feature type="compositionally biased region" description="Polar residues" evidence="1">
    <location>
        <begin position="221"/>
        <end position="232"/>
    </location>
</feature>
<organism evidence="2 3">
    <name type="scientific">Mortierella alpina</name>
    <name type="common">Oleaginous fungus</name>
    <name type="synonym">Mortierella renispora</name>
    <dbReference type="NCBI Taxonomy" id="64518"/>
    <lineage>
        <taxon>Eukaryota</taxon>
        <taxon>Fungi</taxon>
        <taxon>Fungi incertae sedis</taxon>
        <taxon>Mucoromycota</taxon>
        <taxon>Mortierellomycotina</taxon>
        <taxon>Mortierellomycetes</taxon>
        <taxon>Mortierellales</taxon>
        <taxon>Mortierellaceae</taxon>
        <taxon>Mortierella</taxon>
    </lineage>
</organism>
<feature type="compositionally biased region" description="Acidic residues" evidence="1">
    <location>
        <begin position="140"/>
        <end position="155"/>
    </location>
</feature>
<gene>
    <name evidence="2" type="ORF">BGZ70_007314</name>
</gene>
<accession>A0A9P6M366</accession>
<keyword evidence="3" id="KW-1185">Reference proteome</keyword>
<proteinExistence type="predicted"/>
<dbReference type="OrthoDB" id="2406746at2759"/>